<dbReference type="EC" id="2.4.-.-" evidence="4"/>
<evidence type="ECO:0000259" key="2">
    <source>
        <dbReference type="Pfam" id="PF00534"/>
    </source>
</evidence>
<proteinExistence type="predicted"/>
<dbReference type="Pfam" id="PF12000">
    <property type="entry name" value="Glyco_trans_4_3"/>
    <property type="match status" value="1"/>
</dbReference>
<dbReference type="Gene3D" id="3.40.50.2000">
    <property type="entry name" value="Glycogen Phosphorylase B"/>
    <property type="match status" value="1"/>
</dbReference>
<sequence>MRYVPANGDRSCFNYFIGMNLLFIHQNFPGQWKHLAPAMAALSNYRAVALAMHDRPIHAPGVEVRRYKAKRSSTPNIHPWSVDFESQMIRGESCAEACIQLRDEGFMPHVICAHPGWGEALFLKDVWPNAKILGYHELHYHKDGSRFDREFAAPFTWQEACRIRTKNASFLLGYEDIDWGVTPTRFQWDTLPVRVQERTSIIHDGIDIEHVKPNPQSKLLIQSRNLTISRENEVITFISRNLEPTRGFHRFMRALPQIQANHPNAHIFIVGREGNGYGAAHPSGKSYKQVMLEELEGQLNLDQLHFLGPLPYGQLLKLLQLSSIHIYFTIPFVLSWSLMEAMACGALIIGSKTPPLEEVIQHGKNGLLVDYFQTSELVEAVKEVFQHRDRYESLRQAARQTIVEHYDLRYSLRRQQALILALGAQVL</sequence>
<accession>A0AAT9K0F4</accession>
<evidence type="ECO:0000259" key="3">
    <source>
        <dbReference type="Pfam" id="PF12000"/>
    </source>
</evidence>
<dbReference type="GO" id="GO:0016757">
    <property type="term" value="F:glycosyltransferase activity"/>
    <property type="evidence" value="ECO:0007669"/>
    <property type="project" value="UniProtKB-KW"/>
</dbReference>
<keyword evidence="1 4" id="KW-0808">Transferase</keyword>
<dbReference type="InterPro" id="IPR022623">
    <property type="entry name" value="Glyco_trans_4"/>
</dbReference>
<reference evidence="4" key="1">
    <citation type="submission" date="2024-01" db="EMBL/GenBank/DDBJ databases">
        <title>Synechococcus elongatus PCC 11802, a close yet different native of Synechococcus elongatus PCC 11801.</title>
        <authorList>
            <person name="Jaiswal D."/>
            <person name="Sengupta A."/>
            <person name="Sengupta S."/>
            <person name="Pakrasi H.B."/>
            <person name="Wangikar P."/>
        </authorList>
    </citation>
    <scope>NUCLEOTIDE SEQUENCE</scope>
    <source>
        <strain evidence="4">PCC 11802</strain>
    </source>
</reference>
<protein>
    <submittedName>
        <fullName evidence="4">Glycosyltransferase</fullName>
        <ecNumber evidence="4">2.4.-.-</ecNumber>
    </submittedName>
</protein>
<dbReference type="RefSeq" id="WP_338438592.1">
    <property type="nucleotide sequence ID" value="NZ_CP034671.2"/>
</dbReference>
<gene>
    <name evidence="4" type="ORF">EKO22_03150</name>
</gene>
<evidence type="ECO:0000256" key="1">
    <source>
        <dbReference type="ARBA" id="ARBA00022679"/>
    </source>
</evidence>
<dbReference type="SUPFAM" id="SSF53756">
    <property type="entry name" value="UDP-Glycosyltransferase/glycogen phosphorylase"/>
    <property type="match status" value="1"/>
</dbReference>
<organism evidence="4">
    <name type="scientific">Synechococcus elongatus PCC 11802</name>
    <dbReference type="NCBI Taxonomy" id="2283154"/>
    <lineage>
        <taxon>Bacteria</taxon>
        <taxon>Bacillati</taxon>
        <taxon>Cyanobacteriota</taxon>
        <taxon>Cyanophyceae</taxon>
        <taxon>Synechococcales</taxon>
        <taxon>Synechococcaceae</taxon>
        <taxon>Synechococcus</taxon>
    </lineage>
</organism>
<dbReference type="InterPro" id="IPR001296">
    <property type="entry name" value="Glyco_trans_1"/>
</dbReference>
<keyword evidence="4" id="KW-0328">Glycosyltransferase</keyword>
<name>A0AAT9K0F4_SYNEL</name>
<feature type="domain" description="Glycosyl transferase family 4" evidence="3">
    <location>
        <begin position="48"/>
        <end position="210"/>
    </location>
</feature>
<dbReference type="AlphaFoldDB" id="A0AAT9K0F4"/>
<dbReference type="GO" id="GO:0009103">
    <property type="term" value="P:lipopolysaccharide biosynthetic process"/>
    <property type="evidence" value="ECO:0007669"/>
    <property type="project" value="TreeGrafter"/>
</dbReference>
<evidence type="ECO:0000313" key="4">
    <source>
        <dbReference type="EMBL" id="QFZ93256.2"/>
    </source>
</evidence>
<dbReference type="Pfam" id="PF00534">
    <property type="entry name" value="Glycos_transf_1"/>
    <property type="match status" value="1"/>
</dbReference>
<dbReference type="PANTHER" id="PTHR46401">
    <property type="entry name" value="GLYCOSYLTRANSFERASE WBBK-RELATED"/>
    <property type="match status" value="1"/>
</dbReference>
<feature type="domain" description="Glycosyl transferase family 1" evidence="2">
    <location>
        <begin position="230"/>
        <end position="400"/>
    </location>
</feature>
<dbReference type="PANTHER" id="PTHR46401:SF2">
    <property type="entry name" value="GLYCOSYLTRANSFERASE WBBK-RELATED"/>
    <property type="match status" value="1"/>
</dbReference>
<dbReference type="EMBL" id="CP034671">
    <property type="protein sequence ID" value="QFZ93256.2"/>
    <property type="molecule type" value="Genomic_DNA"/>
</dbReference>